<sequence length="52" mass="5657">MPFSGQLQHLMMPLHRDFVAAASHAALSRVPEAPLDGAATPQKYCANPHRAF</sequence>
<gene>
    <name evidence="1" type="ORF">PPG34_10520</name>
</gene>
<comment type="caution">
    <text evidence="1">The sequence shown here is derived from an EMBL/GenBank/DDBJ whole genome shotgun (WGS) entry which is preliminary data.</text>
</comment>
<evidence type="ECO:0000313" key="1">
    <source>
        <dbReference type="EMBL" id="MDT7042786.1"/>
    </source>
</evidence>
<name>A0ABU3K8S8_9BACT</name>
<dbReference type="Proteomes" id="UP001250932">
    <property type="component" value="Unassembled WGS sequence"/>
</dbReference>
<proteinExistence type="predicted"/>
<accession>A0ABU3K8S8</accession>
<protein>
    <submittedName>
        <fullName evidence="1">Uncharacterized protein</fullName>
    </submittedName>
</protein>
<evidence type="ECO:0000313" key="2">
    <source>
        <dbReference type="Proteomes" id="UP001250932"/>
    </source>
</evidence>
<organism evidence="1 2">
    <name type="scientific">Candidatus Nitronereus thalassa</name>
    <dbReference type="NCBI Taxonomy" id="3020898"/>
    <lineage>
        <taxon>Bacteria</taxon>
        <taxon>Pseudomonadati</taxon>
        <taxon>Nitrospirota</taxon>
        <taxon>Nitrospiria</taxon>
        <taxon>Nitrospirales</taxon>
        <taxon>Nitrospiraceae</taxon>
        <taxon>Candidatus Nitronereus</taxon>
    </lineage>
</organism>
<keyword evidence="2" id="KW-1185">Reference proteome</keyword>
<reference evidence="1 2" key="1">
    <citation type="journal article" date="2023" name="ISME J.">
        <title>Cultivation and genomic characterization of novel and ubiquitous marine nitrite-oxidizing bacteria from the Nitrospirales.</title>
        <authorList>
            <person name="Mueller A.J."/>
            <person name="Daebeler A."/>
            <person name="Herbold C.W."/>
            <person name="Kirkegaard R.H."/>
            <person name="Daims H."/>
        </authorList>
    </citation>
    <scope>NUCLEOTIDE SEQUENCE [LARGE SCALE GENOMIC DNA]</scope>
    <source>
        <strain evidence="1 2">EB</strain>
    </source>
</reference>
<dbReference type="RefSeq" id="WP_313833241.1">
    <property type="nucleotide sequence ID" value="NZ_JAQOUE010000001.1"/>
</dbReference>
<dbReference type="EMBL" id="JAQOUE010000001">
    <property type="protein sequence ID" value="MDT7042786.1"/>
    <property type="molecule type" value="Genomic_DNA"/>
</dbReference>